<evidence type="ECO:0000256" key="2">
    <source>
        <dbReference type="ARBA" id="ARBA00022741"/>
    </source>
</evidence>
<dbReference type="InterPro" id="IPR000212">
    <property type="entry name" value="DNA_helicase_UvrD/REP"/>
</dbReference>
<dbReference type="GO" id="GO:0043138">
    <property type="term" value="F:3'-5' DNA helicase activity"/>
    <property type="evidence" value="ECO:0007669"/>
    <property type="project" value="UniProtKB-EC"/>
</dbReference>
<proteinExistence type="inferred from homology"/>
<evidence type="ECO:0000259" key="13">
    <source>
        <dbReference type="PROSITE" id="PS51198"/>
    </source>
</evidence>
<accession>A0A450X6A9</accession>
<evidence type="ECO:0000256" key="6">
    <source>
        <dbReference type="ARBA" id="ARBA00023125"/>
    </source>
</evidence>
<dbReference type="GO" id="GO:0003677">
    <property type="term" value="F:DNA binding"/>
    <property type="evidence" value="ECO:0007669"/>
    <property type="project" value="UniProtKB-KW"/>
</dbReference>
<evidence type="ECO:0000256" key="9">
    <source>
        <dbReference type="ARBA" id="ARBA00034808"/>
    </source>
</evidence>
<protein>
    <recommendedName>
        <fullName evidence="9">DNA 3'-5' helicase</fullName>
        <ecNumber evidence="9">5.6.2.4</ecNumber>
    </recommendedName>
    <alternativeName>
        <fullName evidence="10">DNA 3'-5' helicase II</fullName>
    </alternativeName>
</protein>
<keyword evidence="4 12" id="KW-0347">Helicase</keyword>
<keyword evidence="5 12" id="KW-0067">ATP-binding</keyword>
<organism evidence="16">
    <name type="scientific">Candidatus Kentrum sp. LPFa</name>
    <dbReference type="NCBI Taxonomy" id="2126335"/>
    <lineage>
        <taxon>Bacteria</taxon>
        <taxon>Pseudomonadati</taxon>
        <taxon>Pseudomonadota</taxon>
        <taxon>Gammaproteobacteria</taxon>
        <taxon>Candidatus Kentrum</taxon>
    </lineage>
</organism>
<dbReference type="InterPro" id="IPR014016">
    <property type="entry name" value="UvrD-like_ATP-bd"/>
</dbReference>
<dbReference type="SUPFAM" id="SSF52540">
    <property type="entry name" value="P-loop containing nucleoside triphosphate hydrolases"/>
    <property type="match status" value="1"/>
</dbReference>
<evidence type="ECO:0000256" key="4">
    <source>
        <dbReference type="ARBA" id="ARBA00022806"/>
    </source>
</evidence>
<dbReference type="PROSITE" id="PS51217">
    <property type="entry name" value="UVRD_HELICASE_CTER"/>
    <property type="match status" value="1"/>
</dbReference>
<comment type="catalytic activity">
    <reaction evidence="11">
        <text>ATP + H2O = ADP + phosphate + H(+)</text>
        <dbReference type="Rhea" id="RHEA:13065"/>
        <dbReference type="ChEBI" id="CHEBI:15377"/>
        <dbReference type="ChEBI" id="CHEBI:15378"/>
        <dbReference type="ChEBI" id="CHEBI:30616"/>
        <dbReference type="ChEBI" id="CHEBI:43474"/>
        <dbReference type="ChEBI" id="CHEBI:456216"/>
        <dbReference type="EC" id="5.6.2.4"/>
    </reaction>
</comment>
<evidence type="ECO:0000256" key="8">
    <source>
        <dbReference type="ARBA" id="ARBA00034617"/>
    </source>
</evidence>
<dbReference type="InterPro" id="IPR027417">
    <property type="entry name" value="P-loop_NTPase"/>
</dbReference>
<keyword evidence="2 12" id="KW-0547">Nucleotide-binding</keyword>
<dbReference type="GO" id="GO:0005524">
    <property type="term" value="F:ATP binding"/>
    <property type="evidence" value="ECO:0007669"/>
    <property type="project" value="UniProtKB-UniRule"/>
</dbReference>
<sequence>MKLSEKQRQIVQHGNGALLVVAGPGSGKTRVLTERVRRLLTEVDGHFLVLALTFTNKAANEMRERLAAFPDIDQHAFIGTLHSFCMEALTNRGTAVGIHGEPNLFERFQDRKLVLRQAMEADPELGHRLKSKGDARAQDKALWSWLEAISDAKRRLLLPDAIGDPLFRKLYMVYNEGLRQSNAVDYDDLLLLTYRLFVERPKIAGFYRRLYRYICIDEAQDLNEAQYRLIQALCGTEYRNAMIVGDPKQAIFQWNGAHPKYLDLFERDFSAEKVTLNENFRSSRAVIETARKLDPNYEIEGEYPIAGRVDLLPGKDEEEEARRVLEYLESLMANGHPDIEGDITLEQCALLGRNRYVFNAMEKLLKEEGWPYYKQLSTQHEDESDLLQDFELCLQLLSNPDDRLHLGVLLTRWNIEDRALMDRPTIDCGALIAVLEQKLREDDQRTVLDAIQRMGFDGTDLYLPKGLDRLEEYANQQKENERAIILEDIQRWRKDWDLFLRSRSGGEHSLQAFLGYIALGGAQQPKGDGLALLTVHSAKGLEFDVVVVMGMMEGVFHDYRATSQAALEEERRNLFVAVTRSRRLLCFSYADSRVMPWGEEREQRPSRFLNELDLN</sequence>
<comment type="catalytic activity">
    <reaction evidence="8">
        <text>Couples ATP hydrolysis with the unwinding of duplex DNA by translocating in the 3'-5' direction.</text>
        <dbReference type="EC" id="5.6.2.4"/>
    </reaction>
</comment>
<dbReference type="Pfam" id="PF13361">
    <property type="entry name" value="UvrD_C"/>
    <property type="match status" value="1"/>
</dbReference>
<dbReference type="EMBL" id="CAADFP010000016">
    <property type="protein sequence ID" value="VFK24808.1"/>
    <property type="molecule type" value="Genomic_DNA"/>
</dbReference>
<feature type="domain" description="UvrD-like helicase C-terminal" evidence="14">
    <location>
        <begin position="277"/>
        <end position="540"/>
    </location>
</feature>
<dbReference type="InterPro" id="IPR013986">
    <property type="entry name" value="DExx_box_DNA_helicase_dom_sf"/>
</dbReference>
<keyword evidence="6" id="KW-0238">DNA-binding</keyword>
<dbReference type="CDD" id="cd17932">
    <property type="entry name" value="DEXQc_UvrD"/>
    <property type="match status" value="1"/>
</dbReference>
<feature type="domain" description="UvrD-like helicase ATP-binding" evidence="13">
    <location>
        <begin position="1"/>
        <end position="283"/>
    </location>
</feature>
<dbReference type="PANTHER" id="PTHR11070">
    <property type="entry name" value="UVRD / RECB / PCRA DNA HELICASE FAMILY MEMBER"/>
    <property type="match status" value="1"/>
</dbReference>
<evidence type="ECO:0000256" key="3">
    <source>
        <dbReference type="ARBA" id="ARBA00022801"/>
    </source>
</evidence>
<dbReference type="Gene3D" id="1.10.10.160">
    <property type="match status" value="1"/>
</dbReference>
<dbReference type="PANTHER" id="PTHR11070:SF2">
    <property type="entry name" value="ATP-DEPENDENT DNA HELICASE SRS2"/>
    <property type="match status" value="1"/>
</dbReference>
<dbReference type="PROSITE" id="PS51198">
    <property type="entry name" value="UVRD_HELICASE_ATP_BIND"/>
    <property type="match status" value="1"/>
</dbReference>
<keyword evidence="7" id="KW-0413">Isomerase</keyword>
<comment type="similarity">
    <text evidence="1">Belongs to the helicase family. UvrD subfamily.</text>
</comment>
<evidence type="ECO:0000256" key="12">
    <source>
        <dbReference type="PROSITE-ProRule" id="PRU00560"/>
    </source>
</evidence>
<dbReference type="EC" id="5.6.2.4" evidence="9"/>
<evidence type="ECO:0000256" key="10">
    <source>
        <dbReference type="ARBA" id="ARBA00034923"/>
    </source>
</evidence>
<dbReference type="AlphaFoldDB" id="A0A450X6A9"/>
<evidence type="ECO:0000256" key="7">
    <source>
        <dbReference type="ARBA" id="ARBA00023235"/>
    </source>
</evidence>
<dbReference type="Pfam" id="PF00580">
    <property type="entry name" value="UvrD-helicase"/>
    <property type="match status" value="1"/>
</dbReference>
<dbReference type="InterPro" id="IPR014017">
    <property type="entry name" value="DNA_helicase_UvrD-like_C"/>
</dbReference>
<name>A0A450X6A9_9GAMM</name>
<dbReference type="Gene3D" id="1.10.486.10">
    <property type="entry name" value="PCRA, domain 4"/>
    <property type="match status" value="1"/>
</dbReference>
<evidence type="ECO:0000313" key="16">
    <source>
        <dbReference type="EMBL" id="VFK24808.1"/>
    </source>
</evidence>
<evidence type="ECO:0000313" key="15">
    <source>
        <dbReference type="EMBL" id="VFK08209.1"/>
    </source>
</evidence>
<evidence type="ECO:0000259" key="14">
    <source>
        <dbReference type="PROSITE" id="PS51217"/>
    </source>
</evidence>
<evidence type="ECO:0000256" key="5">
    <source>
        <dbReference type="ARBA" id="ARBA00022840"/>
    </source>
</evidence>
<dbReference type="Gene3D" id="3.40.50.300">
    <property type="entry name" value="P-loop containing nucleotide triphosphate hydrolases"/>
    <property type="match status" value="2"/>
</dbReference>
<dbReference type="GO" id="GO:0000725">
    <property type="term" value="P:recombinational repair"/>
    <property type="evidence" value="ECO:0007669"/>
    <property type="project" value="TreeGrafter"/>
</dbReference>
<reference evidence="16" key="1">
    <citation type="submission" date="2019-02" db="EMBL/GenBank/DDBJ databases">
        <authorList>
            <person name="Gruber-Vodicka R. H."/>
            <person name="Seah K. B. B."/>
        </authorList>
    </citation>
    <scope>NUCLEOTIDE SEQUENCE</scope>
    <source>
        <strain evidence="15">BECK_S312</strain>
        <strain evidence="16">BECK_S426</strain>
    </source>
</reference>
<dbReference type="GO" id="GO:0016787">
    <property type="term" value="F:hydrolase activity"/>
    <property type="evidence" value="ECO:0007669"/>
    <property type="project" value="UniProtKB-UniRule"/>
</dbReference>
<gene>
    <name evidence="15" type="ORF">BECKLPF1236A_GA0070988_1001418</name>
    <name evidence="16" type="ORF">BECKLPF1236C_GA0070990_1001619</name>
</gene>
<evidence type="ECO:0000256" key="11">
    <source>
        <dbReference type="ARBA" id="ARBA00048988"/>
    </source>
</evidence>
<evidence type="ECO:0000256" key="1">
    <source>
        <dbReference type="ARBA" id="ARBA00009922"/>
    </source>
</evidence>
<dbReference type="EMBL" id="CAADFM010000014">
    <property type="protein sequence ID" value="VFK08209.1"/>
    <property type="molecule type" value="Genomic_DNA"/>
</dbReference>
<keyword evidence="3 12" id="KW-0378">Hydrolase</keyword>
<feature type="binding site" evidence="12">
    <location>
        <begin position="22"/>
        <end position="29"/>
    </location>
    <ligand>
        <name>ATP</name>
        <dbReference type="ChEBI" id="CHEBI:30616"/>
    </ligand>
</feature>